<sequence length="417" mass="45876">MAAALSIRRGLGYDGGLLRFGRLDHSAAMAGAIGRSRGWKWRPCMTTLMIVDDHRHIVEDLATTISWSEHGVTRVLQAYSGPEALERLRRESVDIVVTDIRMPVMSGLELIREIGTSNPQTDCLLLTGHAEFEYARQAVELGAAGYLMKPVRHEELVHTVTRVMNNRAARLAETAEASRLRDTVRIELPRMRAELLAARSEAEQAAETERARIVGDIHDIVGYTLTTMIVQLEVVGKQLKLDREAGIERLEQSKRFMHQSLGEIRETLGQLLTMEQNAGEEEPDDLASLIERFLQGAERAVCISVERRISLSQPIDDPALIKALLNALQEGITNGVRHGGAETFRFCLEAAGGDLRFELWNNGKPYDGADSGTGLYVMSERVGKLGGRAGLFATSDPEGTLLTISIPSAGWLRADGA</sequence>
<dbReference type="InterPro" id="IPR001789">
    <property type="entry name" value="Sig_transdc_resp-reg_receiver"/>
</dbReference>
<evidence type="ECO:0000256" key="4">
    <source>
        <dbReference type="ARBA" id="ARBA00022777"/>
    </source>
</evidence>
<dbReference type="InterPro" id="IPR011712">
    <property type="entry name" value="Sig_transdc_His_kin_sub3_dim/P"/>
</dbReference>
<dbReference type="SMART" id="SM00448">
    <property type="entry name" value="REC"/>
    <property type="match status" value="1"/>
</dbReference>
<dbReference type="CDD" id="cd17536">
    <property type="entry name" value="REC_YesN-like"/>
    <property type="match status" value="1"/>
</dbReference>
<dbReference type="GO" id="GO:0016020">
    <property type="term" value="C:membrane"/>
    <property type="evidence" value="ECO:0007669"/>
    <property type="project" value="InterPro"/>
</dbReference>
<dbReference type="Pfam" id="PF00072">
    <property type="entry name" value="Response_reg"/>
    <property type="match status" value="1"/>
</dbReference>
<dbReference type="SUPFAM" id="SSF52172">
    <property type="entry name" value="CheY-like"/>
    <property type="match status" value="1"/>
</dbReference>
<organism evidence="8 9">
    <name type="scientific">Cohnella faecalis</name>
    <dbReference type="NCBI Taxonomy" id="2315694"/>
    <lineage>
        <taxon>Bacteria</taxon>
        <taxon>Bacillati</taxon>
        <taxon>Bacillota</taxon>
        <taxon>Bacilli</taxon>
        <taxon>Bacillales</taxon>
        <taxon>Paenibacillaceae</taxon>
        <taxon>Cohnella</taxon>
    </lineage>
</organism>
<dbReference type="InterPro" id="IPR036890">
    <property type="entry name" value="HATPase_C_sf"/>
</dbReference>
<protein>
    <recommendedName>
        <fullName evidence="2">histidine kinase</fullName>
        <ecNumber evidence="2">2.7.13.3</ecNumber>
    </recommendedName>
</protein>
<comment type="caution">
    <text evidence="8">The sequence shown here is derived from an EMBL/GenBank/DDBJ whole genome shotgun (WGS) entry which is preliminary data.</text>
</comment>
<dbReference type="PANTHER" id="PTHR24421">
    <property type="entry name" value="NITRATE/NITRITE SENSOR PROTEIN NARX-RELATED"/>
    <property type="match status" value="1"/>
</dbReference>
<evidence type="ECO:0000313" key="8">
    <source>
        <dbReference type="EMBL" id="RIE01759.1"/>
    </source>
</evidence>
<dbReference type="Pfam" id="PF07730">
    <property type="entry name" value="HisKA_3"/>
    <property type="match status" value="1"/>
</dbReference>
<dbReference type="InterPro" id="IPR011006">
    <property type="entry name" value="CheY-like_superfamily"/>
</dbReference>
<dbReference type="SUPFAM" id="SSF55874">
    <property type="entry name" value="ATPase domain of HSP90 chaperone/DNA topoisomerase II/histidine kinase"/>
    <property type="match status" value="1"/>
</dbReference>
<evidence type="ECO:0000313" key="9">
    <source>
        <dbReference type="Proteomes" id="UP000266340"/>
    </source>
</evidence>
<evidence type="ECO:0000256" key="6">
    <source>
        <dbReference type="PROSITE-ProRule" id="PRU00169"/>
    </source>
</evidence>
<dbReference type="AlphaFoldDB" id="A0A398CKM9"/>
<evidence type="ECO:0000256" key="5">
    <source>
        <dbReference type="ARBA" id="ARBA00023012"/>
    </source>
</evidence>
<dbReference type="PANTHER" id="PTHR24421:SF59">
    <property type="entry name" value="OXYGEN SENSOR HISTIDINE KINASE NREB"/>
    <property type="match status" value="1"/>
</dbReference>
<evidence type="ECO:0000256" key="2">
    <source>
        <dbReference type="ARBA" id="ARBA00012438"/>
    </source>
</evidence>
<dbReference type="GO" id="GO:0000155">
    <property type="term" value="F:phosphorelay sensor kinase activity"/>
    <property type="evidence" value="ECO:0007669"/>
    <property type="project" value="InterPro"/>
</dbReference>
<accession>A0A398CKM9</accession>
<proteinExistence type="predicted"/>
<feature type="modified residue" description="4-aspartylphosphate" evidence="6">
    <location>
        <position position="99"/>
    </location>
</feature>
<gene>
    <name evidence="8" type="ORF">D3H35_13225</name>
</gene>
<keyword evidence="6" id="KW-0597">Phosphoprotein</keyword>
<dbReference type="Gene3D" id="3.40.50.2300">
    <property type="match status" value="1"/>
</dbReference>
<dbReference type="Gene3D" id="1.20.5.1930">
    <property type="match status" value="1"/>
</dbReference>
<keyword evidence="5" id="KW-0902">Two-component regulatory system</keyword>
<evidence type="ECO:0000256" key="3">
    <source>
        <dbReference type="ARBA" id="ARBA00022679"/>
    </source>
</evidence>
<keyword evidence="9" id="KW-1185">Reference proteome</keyword>
<dbReference type="InterPro" id="IPR050482">
    <property type="entry name" value="Sensor_HK_TwoCompSys"/>
</dbReference>
<feature type="domain" description="Response regulatory" evidence="7">
    <location>
        <begin position="47"/>
        <end position="164"/>
    </location>
</feature>
<dbReference type="EC" id="2.7.13.3" evidence="2"/>
<evidence type="ECO:0000256" key="1">
    <source>
        <dbReference type="ARBA" id="ARBA00000085"/>
    </source>
</evidence>
<reference evidence="8 9" key="1">
    <citation type="submission" date="2018-09" db="EMBL/GenBank/DDBJ databases">
        <title>Cohnella cavernae sp. nov., isolated from a karst cave.</title>
        <authorList>
            <person name="Zhu H."/>
        </authorList>
    </citation>
    <scope>NUCLEOTIDE SEQUENCE [LARGE SCALE GENOMIC DNA]</scope>
    <source>
        <strain evidence="8 9">K2E09-144</strain>
    </source>
</reference>
<keyword evidence="3" id="KW-0808">Transferase</keyword>
<comment type="catalytic activity">
    <reaction evidence="1">
        <text>ATP + protein L-histidine = ADP + protein N-phospho-L-histidine.</text>
        <dbReference type="EC" id="2.7.13.3"/>
    </reaction>
</comment>
<evidence type="ECO:0000259" key="7">
    <source>
        <dbReference type="PROSITE" id="PS50110"/>
    </source>
</evidence>
<dbReference type="GO" id="GO:0046983">
    <property type="term" value="F:protein dimerization activity"/>
    <property type="evidence" value="ECO:0007669"/>
    <property type="project" value="InterPro"/>
</dbReference>
<keyword evidence="4" id="KW-0418">Kinase</keyword>
<dbReference type="EMBL" id="QXJM01000039">
    <property type="protein sequence ID" value="RIE01759.1"/>
    <property type="molecule type" value="Genomic_DNA"/>
</dbReference>
<dbReference type="Proteomes" id="UP000266340">
    <property type="component" value="Unassembled WGS sequence"/>
</dbReference>
<dbReference type="Gene3D" id="3.30.565.10">
    <property type="entry name" value="Histidine kinase-like ATPase, C-terminal domain"/>
    <property type="match status" value="1"/>
</dbReference>
<name>A0A398CKM9_9BACL</name>
<dbReference type="PROSITE" id="PS50110">
    <property type="entry name" value="RESPONSE_REGULATORY"/>
    <property type="match status" value="1"/>
</dbReference>